<dbReference type="PANTHER" id="PTHR46565">
    <property type="entry name" value="COLD SHOCK DOMAIN PROTEIN 2"/>
    <property type="match status" value="1"/>
</dbReference>
<dbReference type="SMART" id="SM00357">
    <property type="entry name" value="CSP"/>
    <property type="match status" value="1"/>
</dbReference>
<dbReference type="PRINTS" id="PR00050">
    <property type="entry name" value="COLDSHOCK"/>
</dbReference>
<dbReference type="eggNOG" id="KOG3070">
    <property type="taxonomic scope" value="Eukaryota"/>
</dbReference>
<dbReference type="InterPro" id="IPR012340">
    <property type="entry name" value="NA-bd_OB-fold"/>
</dbReference>
<evidence type="ECO:0000313" key="4">
    <source>
        <dbReference type="Proteomes" id="UP000030693"/>
    </source>
</evidence>
<dbReference type="PANTHER" id="PTHR46565:SF20">
    <property type="entry name" value="COLD SHOCK DOMAIN-CONTAINING PROTEIN 4"/>
    <property type="match status" value="1"/>
</dbReference>
<dbReference type="InterPro" id="IPR002059">
    <property type="entry name" value="CSP_DNA-bd"/>
</dbReference>
<dbReference type="Gene3D" id="2.40.50.140">
    <property type="entry name" value="Nucleic acid-binding proteins"/>
    <property type="match status" value="1"/>
</dbReference>
<dbReference type="GO" id="GO:0003676">
    <property type="term" value="F:nucleic acid binding"/>
    <property type="evidence" value="ECO:0007669"/>
    <property type="project" value="InterPro"/>
</dbReference>
<accession>A0A058ZFV8</accession>
<dbReference type="Pfam" id="PF00313">
    <property type="entry name" value="CSD"/>
    <property type="match status" value="1"/>
</dbReference>
<proteinExistence type="predicted"/>
<organism evidence="3">
    <name type="scientific">Fonticula alba</name>
    <name type="common">Slime mold</name>
    <dbReference type="NCBI Taxonomy" id="691883"/>
    <lineage>
        <taxon>Eukaryota</taxon>
        <taxon>Rotosphaerida</taxon>
        <taxon>Fonticulaceae</taxon>
        <taxon>Fonticula</taxon>
    </lineage>
</organism>
<feature type="compositionally biased region" description="Basic and acidic residues" evidence="1">
    <location>
        <begin position="97"/>
        <end position="112"/>
    </location>
</feature>
<dbReference type="CDD" id="cd04458">
    <property type="entry name" value="CSP_CDS"/>
    <property type="match status" value="1"/>
</dbReference>
<dbReference type="EMBL" id="KB932202">
    <property type="protein sequence ID" value="KCV72357.1"/>
    <property type="molecule type" value="Genomic_DNA"/>
</dbReference>
<dbReference type="SUPFAM" id="SSF50249">
    <property type="entry name" value="Nucleic acid-binding proteins"/>
    <property type="match status" value="1"/>
</dbReference>
<gene>
    <name evidence="3" type="ORF">H696_01750</name>
</gene>
<feature type="domain" description="CSD" evidence="2">
    <location>
        <begin position="22"/>
        <end position="87"/>
    </location>
</feature>
<dbReference type="GeneID" id="20526475"/>
<reference evidence="3" key="1">
    <citation type="submission" date="2013-04" db="EMBL/GenBank/DDBJ databases">
        <title>The Genome Sequence of Fonticula alba ATCC 38817.</title>
        <authorList>
            <consortium name="The Broad Institute Genomics Platform"/>
            <person name="Russ C."/>
            <person name="Cuomo C."/>
            <person name="Burger G."/>
            <person name="Gray M.W."/>
            <person name="Holland P.W.H."/>
            <person name="King N."/>
            <person name="Lang F.B.F."/>
            <person name="Roger A.J."/>
            <person name="Ruiz-Trillo I."/>
            <person name="Brown M."/>
            <person name="Walker B."/>
            <person name="Young S."/>
            <person name="Zeng Q."/>
            <person name="Gargeya S."/>
            <person name="Fitzgerald M."/>
            <person name="Haas B."/>
            <person name="Abouelleil A."/>
            <person name="Allen A.W."/>
            <person name="Alvarado L."/>
            <person name="Arachchi H.M."/>
            <person name="Berlin A.M."/>
            <person name="Chapman S.B."/>
            <person name="Gainer-Dewar J."/>
            <person name="Goldberg J."/>
            <person name="Griggs A."/>
            <person name="Gujja S."/>
            <person name="Hansen M."/>
            <person name="Howarth C."/>
            <person name="Imamovic A."/>
            <person name="Ireland A."/>
            <person name="Larimer J."/>
            <person name="McCowan C."/>
            <person name="Murphy C."/>
            <person name="Pearson M."/>
            <person name="Poon T.W."/>
            <person name="Priest M."/>
            <person name="Roberts A."/>
            <person name="Saif S."/>
            <person name="Shea T."/>
            <person name="Sisk P."/>
            <person name="Sykes S."/>
            <person name="Wortman J."/>
            <person name="Nusbaum C."/>
            <person name="Birren B."/>
        </authorList>
    </citation>
    <scope>NUCLEOTIDE SEQUENCE [LARGE SCALE GENOMIC DNA]</scope>
    <source>
        <strain evidence="3">ATCC 38817</strain>
    </source>
</reference>
<evidence type="ECO:0000259" key="2">
    <source>
        <dbReference type="PROSITE" id="PS51857"/>
    </source>
</evidence>
<dbReference type="OMA" id="INMIGFR"/>
<dbReference type="PROSITE" id="PS51857">
    <property type="entry name" value="CSD_2"/>
    <property type="match status" value="1"/>
</dbReference>
<dbReference type="RefSeq" id="XP_009493935.1">
    <property type="nucleotide sequence ID" value="XM_009495660.1"/>
</dbReference>
<evidence type="ECO:0000313" key="3">
    <source>
        <dbReference type="EMBL" id="KCV72357.1"/>
    </source>
</evidence>
<dbReference type="Proteomes" id="UP000030693">
    <property type="component" value="Unassembled WGS sequence"/>
</dbReference>
<name>A0A058ZFV8_FONAL</name>
<sequence>MLSIVRSLRPTAVTQMVAARGYATGTVKWFNMTRGFGFITNEEDDKEYFVHQTSINMIGFRGLIEGERVQFDITENDKGPFATNISAPDGRPLHTVPGRELRPPVPRDEGRFGSRRPRRFDEDRE</sequence>
<dbReference type="AlphaFoldDB" id="A0A058ZFV8"/>
<feature type="region of interest" description="Disordered" evidence="1">
    <location>
        <begin position="79"/>
        <end position="125"/>
    </location>
</feature>
<evidence type="ECO:0000256" key="1">
    <source>
        <dbReference type="SAM" id="MobiDB-lite"/>
    </source>
</evidence>
<dbReference type="STRING" id="691883.A0A058ZFV8"/>
<protein>
    <recommendedName>
        <fullName evidence="2">CSD domain-containing protein</fullName>
    </recommendedName>
</protein>
<dbReference type="InterPro" id="IPR011129">
    <property type="entry name" value="CSD"/>
</dbReference>
<keyword evidence="4" id="KW-1185">Reference proteome</keyword>
<dbReference type="OrthoDB" id="422005at2759"/>